<gene>
    <name evidence="2" type="primary">wrn</name>
    <name evidence="2" type="ORF">GCM10007907_34340</name>
</gene>
<evidence type="ECO:0000313" key="2">
    <source>
        <dbReference type="EMBL" id="GLR14644.1"/>
    </source>
</evidence>
<reference evidence="3" key="1">
    <citation type="journal article" date="2019" name="Int. J. Syst. Evol. Microbiol.">
        <title>The Global Catalogue of Microorganisms (GCM) 10K type strain sequencing project: providing services to taxonomists for standard genome sequencing and annotation.</title>
        <authorList>
            <consortium name="The Broad Institute Genomics Platform"/>
            <consortium name="The Broad Institute Genome Sequencing Center for Infectious Disease"/>
            <person name="Wu L."/>
            <person name="Ma J."/>
        </authorList>
    </citation>
    <scope>NUCLEOTIDE SEQUENCE [LARGE SCALE GENOMIC DNA]</scope>
    <source>
        <strain evidence="3">NBRC 110044</strain>
    </source>
</reference>
<dbReference type="Gene3D" id="3.30.420.10">
    <property type="entry name" value="Ribonuclease H-like superfamily/Ribonuclease H"/>
    <property type="match status" value="1"/>
</dbReference>
<dbReference type="Pfam" id="PF01612">
    <property type="entry name" value="DNA_pol_A_exo1"/>
    <property type="match status" value="1"/>
</dbReference>
<comment type="caution">
    <text evidence="2">The sequence shown here is derived from an EMBL/GenBank/DDBJ whole genome shotgun (WGS) entry which is preliminary data.</text>
</comment>
<dbReference type="Proteomes" id="UP001156706">
    <property type="component" value="Unassembled WGS sequence"/>
</dbReference>
<proteinExistence type="predicted"/>
<dbReference type="SMART" id="SM00474">
    <property type="entry name" value="35EXOc"/>
    <property type="match status" value="1"/>
</dbReference>
<accession>A0ABQ5YL07</accession>
<dbReference type="EMBL" id="BSOG01000005">
    <property type="protein sequence ID" value="GLR14644.1"/>
    <property type="molecule type" value="Genomic_DNA"/>
</dbReference>
<dbReference type="CDD" id="cd06141">
    <property type="entry name" value="WRN_exo"/>
    <property type="match status" value="1"/>
</dbReference>
<protein>
    <submittedName>
        <fullName evidence="2">Ribonuclease D</fullName>
    </submittedName>
</protein>
<dbReference type="PANTHER" id="PTHR47765">
    <property type="entry name" value="3'-5' EXONUCLEASE DOMAIN-CONTAINING PROTEIN"/>
    <property type="match status" value="1"/>
</dbReference>
<feature type="domain" description="3'-5' exonuclease" evidence="1">
    <location>
        <begin position="66"/>
        <end position="239"/>
    </location>
</feature>
<keyword evidence="3" id="KW-1185">Reference proteome</keyword>
<dbReference type="PANTHER" id="PTHR47765:SF2">
    <property type="entry name" value="EXONUCLEASE MUT-7 HOMOLOG"/>
    <property type="match status" value="1"/>
</dbReference>
<evidence type="ECO:0000313" key="3">
    <source>
        <dbReference type="Proteomes" id="UP001156706"/>
    </source>
</evidence>
<dbReference type="InterPro" id="IPR052408">
    <property type="entry name" value="Exonuclease_MUT-7-like"/>
</dbReference>
<organism evidence="2 3">
    <name type="scientific">Chitinimonas prasina</name>
    <dbReference type="NCBI Taxonomy" id="1434937"/>
    <lineage>
        <taxon>Bacteria</taxon>
        <taxon>Pseudomonadati</taxon>
        <taxon>Pseudomonadota</taxon>
        <taxon>Betaproteobacteria</taxon>
        <taxon>Neisseriales</taxon>
        <taxon>Chitinibacteraceae</taxon>
        <taxon>Chitinimonas</taxon>
    </lineage>
</organism>
<sequence>MRSPRTLIKTLRRWLGLPTPATTYTTAAPADVAKPPRHKPQAPLRTYDKAAIQAMPEFPGLQREAIVVVEDEASAASACAVLQAAGVVGFDTESKPTFNKGEQSQGPHLIQMSTAACAYLFPVRNNQVPTALRELLMSPKVIKVGFDLRSDKAQMAANLKLHCQGIDDLVSVFRKQGYRNTIGAVQAVAILFGQHYRKSKSAKMSNWAAPQLNDSQQRYAANDAYVALRVYQALREKAQRR</sequence>
<dbReference type="InterPro" id="IPR002562">
    <property type="entry name" value="3'-5'_exonuclease_dom"/>
</dbReference>
<dbReference type="InterPro" id="IPR012337">
    <property type="entry name" value="RNaseH-like_sf"/>
</dbReference>
<dbReference type="RefSeq" id="WP_284197716.1">
    <property type="nucleotide sequence ID" value="NZ_BSOG01000005.1"/>
</dbReference>
<dbReference type="InterPro" id="IPR036397">
    <property type="entry name" value="RNaseH_sf"/>
</dbReference>
<evidence type="ECO:0000259" key="1">
    <source>
        <dbReference type="SMART" id="SM00474"/>
    </source>
</evidence>
<name>A0ABQ5YL07_9NEIS</name>
<dbReference type="SUPFAM" id="SSF53098">
    <property type="entry name" value="Ribonuclease H-like"/>
    <property type="match status" value="1"/>
</dbReference>